<evidence type="ECO:0000313" key="2">
    <source>
        <dbReference type="Proteomes" id="UP001593833"/>
    </source>
</evidence>
<dbReference type="SUPFAM" id="SSF51126">
    <property type="entry name" value="Pectin lyase-like"/>
    <property type="match status" value="1"/>
</dbReference>
<dbReference type="SUPFAM" id="SSF56925">
    <property type="entry name" value="OMPA-like"/>
    <property type="match status" value="1"/>
</dbReference>
<evidence type="ECO:0008006" key="3">
    <source>
        <dbReference type="Google" id="ProtNLM"/>
    </source>
</evidence>
<gene>
    <name evidence="1" type="ORF">ACFL6M_04140</name>
</gene>
<dbReference type="InterPro" id="IPR012334">
    <property type="entry name" value="Pectin_lyas_fold"/>
</dbReference>
<keyword evidence="2" id="KW-1185">Reference proteome</keyword>
<proteinExistence type="predicted"/>
<protein>
    <recommendedName>
        <fullName evidence="3">Right handed beta helix domain-containing protein</fullName>
    </recommendedName>
</protein>
<reference evidence="1 2" key="1">
    <citation type="submission" date="2024-09" db="EMBL/GenBank/DDBJ databases">
        <authorList>
            <person name="D'Angelo T."/>
        </authorList>
    </citation>
    <scope>NUCLEOTIDE SEQUENCE [LARGE SCALE GENOMIC DNA]</scope>
    <source>
        <strain evidence="1">SAG AM-320-E07</strain>
    </source>
</reference>
<dbReference type="InterPro" id="IPR011250">
    <property type="entry name" value="OMP/PagP_B-barrel"/>
</dbReference>
<comment type="caution">
    <text evidence="1">The sequence shown here is derived from an EMBL/GenBank/DDBJ whole genome shotgun (WGS) entry which is preliminary data.</text>
</comment>
<dbReference type="Proteomes" id="UP001593833">
    <property type="component" value="Unassembled WGS sequence"/>
</dbReference>
<evidence type="ECO:0000313" key="1">
    <source>
        <dbReference type="EMBL" id="MFC1572770.1"/>
    </source>
</evidence>
<dbReference type="Gene3D" id="2.160.20.10">
    <property type="entry name" value="Single-stranded right-handed beta-helix, Pectin lyase-like"/>
    <property type="match status" value="1"/>
</dbReference>
<name>A0ABV6YKC6_UNCEI</name>
<sequence>MKATVEHSRRSNISLLLVSIFFLLLAPSAQGKTVRIEDTSKRIANVLKELAHGDTLLIGEGYYEGPSPGEQTFPLKVPNGVVVMGEPLAEQMPTIRCNSASTRIFLLSQVDRETTVQGLRILGESLQNTTGVWIEGTAASPASPQILNCEIRNCDDGIIIDGPGTPLIKQCKIDYNLSTSIKVTGATPMILSNQLGPPHGKDVGALLMLRGRAMPRKCTKNFFDLGTRPTGYYALTNRQSSKVYARGNTWDPSEAARMDSACKAGEPQAYNSPVIYDEADDPTVGRVVWWTGKDPLTMAEIWKGEEGQPIRVPGPIRFTGRGGLATVEEEGESEPIVGAAADASTWLRKLRVEAGFSWFPDAYTEKIELKPNERTETTWSDYVGSLTLSYGFLVHGAAIYASVGGEAHFWRYSWDHTYPVSPVHRSNALKTRHESGWEKKNPKAGFRVGMGVQFLVIGSFGFDVNGFYSFNGRRDFLVIAIGPSVMPSR</sequence>
<accession>A0ABV6YKC6</accession>
<dbReference type="EMBL" id="JBHPKH010000037">
    <property type="protein sequence ID" value="MFC1572770.1"/>
    <property type="molecule type" value="Genomic_DNA"/>
</dbReference>
<dbReference type="InterPro" id="IPR011050">
    <property type="entry name" value="Pectin_lyase_fold/virulence"/>
</dbReference>
<organism evidence="1 2">
    <name type="scientific">Eiseniibacteriota bacterium</name>
    <dbReference type="NCBI Taxonomy" id="2212470"/>
    <lineage>
        <taxon>Bacteria</taxon>
        <taxon>Candidatus Eiseniibacteriota</taxon>
    </lineage>
</organism>